<proteinExistence type="predicted"/>
<name>A0A381LFW8_BLUGR</name>
<evidence type="ECO:0000313" key="1">
    <source>
        <dbReference type="EMBL" id="SUZ12362.1"/>
    </source>
</evidence>
<sequence length="68" mass="8118">MTTIFLRYLFSGHPSTLQSNYIWRSISSRFHRFNDHDELLIVEMKMDCLRTSNLSQVTSCNFLCHDFI</sequence>
<reference evidence="1" key="1">
    <citation type="submission" date="2018-07" db="EMBL/GenBank/DDBJ databases">
        <authorList>
            <person name="Quirk P.G."/>
            <person name="Krulwich T.A."/>
        </authorList>
    </citation>
    <scope>NUCLEOTIDE SEQUENCE</scope>
    <source>
        <strain evidence="1">96224</strain>
    </source>
</reference>
<organism evidence="1">
    <name type="scientific">Blumeria graminis f. sp. tritici 96224</name>
    <dbReference type="NCBI Taxonomy" id="1268274"/>
    <lineage>
        <taxon>Eukaryota</taxon>
        <taxon>Fungi</taxon>
        <taxon>Dikarya</taxon>
        <taxon>Ascomycota</taxon>
        <taxon>Pezizomycotina</taxon>
        <taxon>Leotiomycetes</taxon>
        <taxon>Erysiphales</taxon>
        <taxon>Erysiphaceae</taxon>
        <taxon>Blumeria</taxon>
    </lineage>
</organism>
<gene>
    <name evidence="1" type="ORF">BGT96224V2_LOCUS5503</name>
</gene>
<protein>
    <submittedName>
        <fullName evidence="1">Bgt-20920</fullName>
    </submittedName>
</protein>
<dbReference type="EMBL" id="UIGY01000169">
    <property type="protein sequence ID" value="SUZ12362.1"/>
    <property type="molecule type" value="Genomic_DNA"/>
</dbReference>
<dbReference type="AlphaFoldDB" id="A0A381LFW8"/>
<accession>A0A381LFW8</accession>